<protein>
    <submittedName>
        <fullName evidence="2">RNA-binding motif, single-stranded-interacting protein 2</fullName>
    </submittedName>
</protein>
<feature type="compositionally biased region" description="Pro residues" evidence="1">
    <location>
        <begin position="25"/>
        <end position="37"/>
    </location>
</feature>
<dbReference type="SUPFAM" id="SSF54928">
    <property type="entry name" value="RNA-binding domain, RBD"/>
    <property type="match status" value="1"/>
</dbReference>
<feature type="compositionally biased region" description="Gly residues" evidence="1">
    <location>
        <begin position="1"/>
        <end position="14"/>
    </location>
</feature>
<dbReference type="InterPro" id="IPR035979">
    <property type="entry name" value="RBD_domain_sf"/>
</dbReference>
<dbReference type="EMBL" id="RHFK02000014">
    <property type="protein sequence ID" value="TWW65592.1"/>
    <property type="molecule type" value="Genomic_DNA"/>
</dbReference>
<dbReference type="Proteomes" id="UP000324091">
    <property type="component" value="Chromosome 21"/>
</dbReference>
<name>A0A5C6NDK0_9TELE</name>
<reference evidence="2 3" key="1">
    <citation type="submission" date="2019-04" db="EMBL/GenBank/DDBJ databases">
        <title>Chromosome genome assembly for Takifugu flavidus.</title>
        <authorList>
            <person name="Xiao S."/>
        </authorList>
    </citation>
    <scope>NUCLEOTIDE SEQUENCE [LARGE SCALE GENOMIC DNA]</scope>
    <source>
        <strain evidence="2">HTHZ2018</strain>
        <tissue evidence="2">Muscle</tissue>
    </source>
</reference>
<accession>A0A5C6NDK0</accession>
<evidence type="ECO:0000256" key="1">
    <source>
        <dbReference type="SAM" id="MobiDB-lite"/>
    </source>
</evidence>
<gene>
    <name evidence="2" type="ORF">D4764_21G0004920</name>
</gene>
<organism evidence="2 3">
    <name type="scientific">Takifugu flavidus</name>
    <name type="common">sansaifugu</name>
    <dbReference type="NCBI Taxonomy" id="433684"/>
    <lineage>
        <taxon>Eukaryota</taxon>
        <taxon>Metazoa</taxon>
        <taxon>Chordata</taxon>
        <taxon>Craniata</taxon>
        <taxon>Vertebrata</taxon>
        <taxon>Euteleostomi</taxon>
        <taxon>Actinopterygii</taxon>
        <taxon>Neopterygii</taxon>
        <taxon>Teleostei</taxon>
        <taxon>Neoteleostei</taxon>
        <taxon>Acanthomorphata</taxon>
        <taxon>Eupercaria</taxon>
        <taxon>Tetraodontiformes</taxon>
        <taxon>Tetradontoidea</taxon>
        <taxon>Tetraodontidae</taxon>
        <taxon>Takifugu</taxon>
    </lineage>
</organism>
<sequence length="200" mass="21379">MRTTGEGGAEGDGQGIRSPSAKQPYAPPPHPMAPPSPSTNNCSQGGAEQLSKTNLYIRGLPPGTTDQDLIKLCQPETYWFTRLDTGNQALNCDCETSSTKRFHKEGRGGGSHYGGEVGGLRRLAKPKASISANPNNWCSQQTQPSCQALLPDLPAGYYCSTTSEEGHGVEMLGLEQKNEQSELKQIGPFSHSGCVRAVMI</sequence>
<evidence type="ECO:0000313" key="3">
    <source>
        <dbReference type="Proteomes" id="UP000324091"/>
    </source>
</evidence>
<proteinExistence type="predicted"/>
<keyword evidence="3" id="KW-1185">Reference proteome</keyword>
<dbReference type="GO" id="GO:0003676">
    <property type="term" value="F:nucleic acid binding"/>
    <property type="evidence" value="ECO:0007669"/>
    <property type="project" value="InterPro"/>
</dbReference>
<feature type="region of interest" description="Disordered" evidence="1">
    <location>
        <begin position="1"/>
        <end position="47"/>
    </location>
</feature>
<comment type="caution">
    <text evidence="2">The sequence shown here is derived from an EMBL/GenBank/DDBJ whole genome shotgun (WGS) entry which is preliminary data.</text>
</comment>
<dbReference type="AlphaFoldDB" id="A0A5C6NDK0"/>
<evidence type="ECO:0000313" key="2">
    <source>
        <dbReference type="EMBL" id="TWW65592.1"/>
    </source>
</evidence>